<accession>A0ABU3WNB9</accession>
<dbReference type="InterPro" id="IPR004099">
    <property type="entry name" value="Pyr_nucl-diS_OxRdtase_dimer"/>
</dbReference>
<keyword evidence="5" id="KW-0520">NAD</keyword>
<feature type="region of interest" description="Disordered" evidence="6">
    <location>
        <begin position="1"/>
        <end position="50"/>
    </location>
</feature>
<dbReference type="SUPFAM" id="SSF55424">
    <property type="entry name" value="FAD/NAD-linked reductases, dimerisation (C-terminal) domain"/>
    <property type="match status" value="1"/>
</dbReference>
<evidence type="ECO:0000256" key="4">
    <source>
        <dbReference type="ARBA" id="ARBA00022827"/>
    </source>
</evidence>
<evidence type="ECO:0000256" key="2">
    <source>
        <dbReference type="ARBA" id="ARBA00007532"/>
    </source>
</evidence>
<feature type="domain" description="FAD/NAD(P)-binding" evidence="8">
    <location>
        <begin position="56"/>
        <end position="387"/>
    </location>
</feature>
<comment type="similarity">
    <text evidence="2">Belongs to the class-I pyridine nucleotide-disulfide oxidoreductase family.</text>
</comment>
<dbReference type="InterPro" id="IPR023753">
    <property type="entry name" value="FAD/NAD-binding_dom"/>
</dbReference>
<dbReference type="PIRSF" id="PIRSF000350">
    <property type="entry name" value="Mercury_reductase_MerA"/>
    <property type="match status" value="1"/>
</dbReference>
<evidence type="ECO:0000256" key="1">
    <source>
        <dbReference type="ARBA" id="ARBA00001974"/>
    </source>
</evidence>
<evidence type="ECO:0000259" key="8">
    <source>
        <dbReference type="Pfam" id="PF07992"/>
    </source>
</evidence>
<dbReference type="Pfam" id="PF02852">
    <property type="entry name" value="Pyr_redox_dim"/>
    <property type="match status" value="1"/>
</dbReference>
<evidence type="ECO:0000256" key="5">
    <source>
        <dbReference type="ARBA" id="ARBA00023027"/>
    </source>
</evidence>
<dbReference type="InterPro" id="IPR050151">
    <property type="entry name" value="Class-I_Pyr_Nuc-Dis_Oxidored"/>
</dbReference>
<feature type="domain" description="Pyridine nucleotide-disulphide oxidoreductase dimerisation" evidence="7">
    <location>
        <begin position="418"/>
        <end position="523"/>
    </location>
</feature>
<evidence type="ECO:0000313" key="10">
    <source>
        <dbReference type="Proteomes" id="UP001275440"/>
    </source>
</evidence>
<comment type="cofactor">
    <cofactor evidence="1">
        <name>FAD</name>
        <dbReference type="ChEBI" id="CHEBI:57692"/>
    </cofactor>
</comment>
<comment type="caution">
    <text evidence="9">The sequence shown here is derived from an EMBL/GenBank/DDBJ whole genome shotgun (WGS) entry which is preliminary data.</text>
</comment>
<keyword evidence="3" id="KW-0285">Flavoprotein</keyword>
<sequence length="532" mass="55764">MGRRTGRAGPGADGSDLRRGLPARGVNRPNRSSAAPHPPTVGQVSSDTVGSDHDTFDVIVIGGGPAGENAAHYAIAGSDRTAALIEHELVGGECSYWACMPSKALLRPAQILGAARHMPGVEEKITAYGVHVADVLARRDAFTHRRDDSSQVLWADAIGIDVLRGHARITGRCAVSVDGDRPRTLRARHAVVLATGTVATVPDAPGLRAALPWTSRDATNLVEIPRRVLLVGGGVVACETATWLRQLGVEELTVVVRGARLLPRVEPFAAAAVTDMFGRHGIDVRFRTEIRNVARDDARDTGIGRIHGGPATVDLDDGSTVEVDEIVVAAGRRPATEGLGLGAVGLEAGAATSVDDHLNVTGADGTWLYAVGDVAGRAALTHMGKYQARVCGDVIAARAEGRDLDHPRYRATADHDQVPQVIFTEPEIASVGHTAASARAAGLDVEVLEVDLAVAGSALARDDFTGHAALVVDRATDTLAGATFAGTEVAELVHAATVALVGKVPLDTLWHAVPAYPTVSEVWLRLLETRRP</sequence>
<evidence type="ECO:0000313" key="9">
    <source>
        <dbReference type="EMBL" id="MDV2475484.1"/>
    </source>
</evidence>
<evidence type="ECO:0000259" key="7">
    <source>
        <dbReference type="Pfam" id="PF02852"/>
    </source>
</evidence>
<name>A0ABU3WNB9_9NOCA</name>
<dbReference type="Gene3D" id="3.50.50.60">
    <property type="entry name" value="FAD/NAD(P)-binding domain"/>
    <property type="match status" value="2"/>
</dbReference>
<evidence type="ECO:0000256" key="3">
    <source>
        <dbReference type="ARBA" id="ARBA00022630"/>
    </source>
</evidence>
<dbReference type="EMBL" id="WBMO01000001">
    <property type="protein sequence ID" value="MDV2475484.1"/>
    <property type="molecule type" value="Genomic_DNA"/>
</dbReference>
<organism evidence="9 10">
    <name type="scientific">Rhodococcus zopfii</name>
    <dbReference type="NCBI Taxonomy" id="43772"/>
    <lineage>
        <taxon>Bacteria</taxon>
        <taxon>Bacillati</taxon>
        <taxon>Actinomycetota</taxon>
        <taxon>Actinomycetes</taxon>
        <taxon>Mycobacteriales</taxon>
        <taxon>Nocardiaceae</taxon>
        <taxon>Rhodococcus</taxon>
    </lineage>
</organism>
<dbReference type="PANTHER" id="PTHR22912">
    <property type="entry name" value="DISULFIDE OXIDOREDUCTASE"/>
    <property type="match status" value="1"/>
</dbReference>
<keyword evidence="4" id="KW-0274">FAD</keyword>
<dbReference type="Pfam" id="PF07992">
    <property type="entry name" value="Pyr_redox_2"/>
    <property type="match status" value="1"/>
</dbReference>
<evidence type="ECO:0000256" key="6">
    <source>
        <dbReference type="SAM" id="MobiDB-lite"/>
    </source>
</evidence>
<dbReference type="SUPFAM" id="SSF51905">
    <property type="entry name" value="FAD/NAD(P)-binding domain"/>
    <property type="match status" value="1"/>
</dbReference>
<keyword evidence="10" id="KW-1185">Reference proteome</keyword>
<reference evidence="9 10" key="1">
    <citation type="submission" date="2019-10" db="EMBL/GenBank/DDBJ databases">
        <title>Draft Genome Assembly of Rhodococcus zopfii DSM44189.</title>
        <authorList>
            <person name="Sutton J.M."/>
            <person name="Akob D.M."/>
            <person name="Bushman T.J."/>
        </authorList>
    </citation>
    <scope>NUCLEOTIDE SEQUENCE [LARGE SCALE GENOMIC DNA]</scope>
    <source>
        <strain evidence="9 10">DSM 44189</strain>
    </source>
</reference>
<dbReference type="Gene3D" id="3.30.390.30">
    <property type="match status" value="1"/>
</dbReference>
<dbReference type="PANTHER" id="PTHR22912:SF151">
    <property type="entry name" value="DIHYDROLIPOYL DEHYDROGENASE, MITOCHONDRIAL"/>
    <property type="match status" value="1"/>
</dbReference>
<dbReference type="Proteomes" id="UP001275440">
    <property type="component" value="Unassembled WGS sequence"/>
</dbReference>
<dbReference type="InterPro" id="IPR016156">
    <property type="entry name" value="FAD/NAD-linked_Rdtase_dimer_sf"/>
</dbReference>
<proteinExistence type="inferred from homology"/>
<dbReference type="PRINTS" id="PR00411">
    <property type="entry name" value="PNDRDTASEI"/>
</dbReference>
<dbReference type="PRINTS" id="PR00368">
    <property type="entry name" value="FADPNR"/>
</dbReference>
<protein>
    <submittedName>
        <fullName evidence="9">NAD(P)/FAD-dependent oxidoreductase</fullName>
    </submittedName>
</protein>
<dbReference type="InterPro" id="IPR001100">
    <property type="entry name" value="Pyr_nuc-diS_OxRdtase"/>
</dbReference>
<dbReference type="InterPro" id="IPR036188">
    <property type="entry name" value="FAD/NAD-bd_sf"/>
</dbReference>
<gene>
    <name evidence="9" type="ORF">F8M49_08880</name>
</gene>